<dbReference type="EMBL" id="JBHTNH010000001">
    <property type="protein sequence ID" value="MFD1360175.1"/>
    <property type="molecule type" value="Genomic_DNA"/>
</dbReference>
<evidence type="ECO:0000313" key="2">
    <source>
        <dbReference type="Proteomes" id="UP001597178"/>
    </source>
</evidence>
<comment type="caution">
    <text evidence="1">The sequence shown here is derived from an EMBL/GenBank/DDBJ whole genome shotgun (WGS) entry which is preliminary data.</text>
</comment>
<keyword evidence="2" id="KW-1185">Reference proteome</keyword>
<gene>
    <name evidence="1" type="ORF">ACFQ4A_00625</name>
</gene>
<dbReference type="Proteomes" id="UP001597178">
    <property type="component" value="Unassembled WGS sequence"/>
</dbReference>
<reference evidence="2" key="1">
    <citation type="journal article" date="2019" name="Int. J. Syst. Evol. Microbiol.">
        <title>The Global Catalogue of Microorganisms (GCM) 10K type strain sequencing project: providing services to taxonomists for standard genome sequencing and annotation.</title>
        <authorList>
            <consortium name="The Broad Institute Genomics Platform"/>
            <consortium name="The Broad Institute Genome Sequencing Center for Infectious Disease"/>
            <person name="Wu L."/>
            <person name="Ma J."/>
        </authorList>
    </citation>
    <scope>NUCLEOTIDE SEQUENCE [LARGE SCALE GENOMIC DNA]</scope>
    <source>
        <strain evidence="2">CCUG 54822</strain>
    </source>
</reference>
<evidence type="ECO:0000313" key="1">
    <source>
        <dbReference type="EMBL" id="MFD1360175.1"/>
    </source>
</evidence>
<accession>A0ABW3ZPA9</accession>
<name>A0ABW3ZPA9_9BACI</name>
<protein>
    <submittedName>
        <fullName evidence="1">Uncharacterized protein</fullName>
    </submittedName>
</protein>
<organism evidence="1 2">
    <name type="scientific">Lentibacillus salinarum</name>
    <dbReference type="NCBI Taxonomy" id="446820"/>
    <lineage>
        <taxon>Bacteria</taxon>
        <taxon>Bacillati</taxon>
        <taxon>Bacillota</taxon>
        <taxon>Bacilli</taxon>
        <taxon>Bacillales</taxon>
        <taxon>Bacillaceae</taxon>
        <taxon>Lentibacillus</taxon>
    </lineage>
</organism>
<dbReference type="RefSeq" id="WP_382396891.1">
    <property type="nucleotide sequence ID" value="NZ_JBHTNH010000001.1"/>
</dbReference>
<sequence length="187" mass="21739">MVLLIENCFHWIGFHVTNYLLEKGFEIDGIDDLNTAKKGHLSMFVGRNESFSHTVISQSEQTYDAVIRVFDHELVLEKGGNVTIKWPLIFGEWMPMDQKGIYAHDDFIPFDSDRFMAEAVYVTNVAKSLEQCLHASGLPPVLEIRSAHDQKTEQVKLENSVYIRNNRPIKESVAIVRNHYERYKRFY</sequence>
<proteinExistence type="predicted"/>